<evidence type="ECO:0000256" key="1">
    <source>
        <dbReference type="ARBA" id="ARBA00001298"/>
    </source>
</evidence>
<organism evidence="10 11">
    <name type="scientific">Marinimicrococcus flavescens</name>
    <dbReference type="NCBI Taxonomy" id="3031815"/>
    <lineage>
        <taxon>Bacteria</taxon>
        <taxon>Pseudomonadati</taxon>
        <taxon>Pseudomonadota</taxon>
        <taxon>Alphaproteobacteria</taxon>
        <taxon>Geminicoccales</taxon>
        <taxon>Geminicoccaceae</taxon>
        <taxon>Marinimicrococcus</taxon>
    </lineage>
</organism>
<feature type="active site" description="Proton acceptor" evidence="8">
    <location>
        <position position="62"/>
    </location>
</feature>
<dbReference type="InterPro" id="IPR011051">
    <property type="entry name" value="RmlC_Cupin_sf"/>
</dbReference>
<evidence type="ECO:0000256" key="9">
    <source>
        <dbReference type="PIRSR" id="PIRSR600888-3"/>
    </source>
</evidence>
<dbReference type="GO" id="GO:0019305">
    <property type="term" value="P:dTDP-rhamnose biosynthetic process"/>
    <property type="evidence" value="ECO:0007669"/>
    <property type="project" value="TreeGrafter"/>
</dbReference>
<evidence type="ECO:0000256" key="5">
    <source>
        <dbReference type="ARBA" id="ARBA00029758"/>
    </source>
</evidence>
<evidence type="ECO:0000256" key="8">
    <source>
        <dbReference type="PIRSR" id="PIRSR600888-1"/>
    </source>
</evidence>
<keyword evidence="11" id="KW-1185">Reference proteome</keyword>
<evidence type="ECO:0000256" key="7">
    <source>
        <dbReference type="ARBA" id="ARBA00033311"/>
    </source>
</evidence>
<dbReference type="InterPro" id="IPR000888">
    <property type="entry name" value="RmlC-like"/>
</dbReference>
<feature type="site" description="Participates in a stacking interaction with the thymidine ring of dTDP-4-oxo-6-deoxyglucose" evidence="9">
    <location>
        <position position="138"/>
    </location>
</feature>
<dbReference type="InterPro" id="IPR014710">
    <property type="entry name" value="RmlC-like_jellyroll"/>
</dbReference>
<comment type="catalytic activity">
    <reaction evidence="1">
        <text>dTDP-4-dehydro-6-deoxy-alpha-D-glucose = dTDP-4-dehydro-beta-L-rhamnose</text>
        <dbReference type="Rhea" id="RHEA:16969"/>
        <dbReference type="ChEBI" id="CHEBI:57649"/>
        <dbReference type="ChEBI" id="CHEBI:62830"/>
        <dbReference type="EC" id="5.1.3.13"/>
    </reaction>
</comment>
<dbReference type="PANTHER" id="PTHR21047:SF2">
    <property type="entry name" value="THYMIDINE DIPHOSPHO-4-KETO-RHAMNOSE 3,5-EPIMERASE"/>
    <property type="match status" value="1"/>
</dbReference>
<dbReference type="Proteomes" id="UP001301140">
    <property type="component" value="Unassembled WGS sequence"/>
</dbReference>
<dbReference type="AlphaFoldDB" id="A0AAP3XRC5"/>
<dbReference type="Gene3D" id="2.60.120.10">
    <property type="entry name" value="Jelly Rolls"/>
    <property type="match status" value="1"/>
</dbReference>
<comment type="caution">
    <text evidence="10">The sequence shown here is derived from an EMBL/GenBank/DDBJ whole genome shotgun (WGS) entry which is preliminary data.</text>
</comment>
<name>A0AAP3XRC5_9PROT</name>
<evidence type="ECO:0000256" key="2">
    <source>
        <dbReference type="ARBA" id="ARBA00001997"/>
    </source>
</evidence>
<sequence length="182" mass="19854">MRLLAEPLEGVRLVALAPRHDARGAFTRLYCRDALAGLGVPETMLQANLSASPRQGTLRGLHYQLPPSAETKLVTCVGGRIHDVVVDLRRGTPGFCRHASFALDAERPQLLIVPPGCAHGFLTLSADVTVLYLVSAAYDPASERGVRYDDPQFGIRWPVPPALVSERDLAHPPFDAARNRAW</sequence>
<evidence type="ECO:0000256" key="6">
    <source>
        <dbReference type="ARBA" id="ARBA00031424"/>
    </source>
</evidence>
<gene>
    <name evidence="10" type="ORF">PZ740_08925</name>
</gene>
<evidence type="ECO:0000256" key="3">
    <source>
        <dbReference type="ARBA" id="ARBA00012098"/>
    </source>
</evidence>
<evidence type="ECO:0000313" key="10">
    <source>
        <dbReference type="EMBL" id="MDF1586505.1"/>
    </source>
</evidence>
<dbReference type="GO" id="GO:0000271">
    <property type="term" value="P:polysaccharide biosynthetic process"/>
    <property type="evidence" value="ECO:0007669"/>
    <property type="project" value="TreeGrafter"/>
</dbReference>
<dbReference type="RefSeq" id="WP_327788920.1">
    <property type="nucleotide sequence ID" value="NZ_JARGEQ010000090.1"/>
</dbReference>
<dbReference type="EC" id="5.1.3.13" evidence="3"/>
<feature type="active site" description="Proton donor" evidence="8">
    <location>
        <position position="132"/>
    </location>
</feature>
<dbReference type="PANTHER" id="PTHR21047">
    <property type="entry name" value="DTDP-6-DEOXY-D-GLUCOSE-3,5 EPIMERASE"/>
    <property type="match status" value="1"/>
</dbReference>
<proteinExistence type="predicted"/>
<evidence type="ECO:0000256" key="4">
    <source>
        <dbReference type="ARBA" id="ARBA00019595"/>
    </source>
</evidence>
<dbReference type="GO" id="GO:0005829">
    <property type="term" value="C:cytosol"/>
    <property type="evidence" value="ECO:0007669"/>
    <property type="project" value="TreeGrafter"/>
</dbReference>
<dbReference type="Pfam" id="PF00908">
    <property type="entry name" value="dTDP_sugar_isom"/>
    <property type="match status" value="1"/>
</dbReference>
<protein>
    <recommendedName>
        <fullName evidence="4">dTDP-4-dehydrorhamnose 3,5-epimerase</fullName>
        <ecNumber evidence="3">5.1.3.13</ecNumber>
    </recommendedName>
    <alternativeName>
        <fullName evidence="6">Thymidine diphospho-4-keto-rhamnose 3,5-epimerase</fullName>
    </alternativeName>
    <alternativeName>
        <fullName evidence="5">dTDP-4-keto-6-deoxyglucose 3,5-epimerase</fullName>
    </alternativeName>
    <alternativeName>
        <fullName evidence="7">dTDP-6-deoxy-D-xylo-4-hexulose 3,5-epimerase</fullName>
    </alternativeName>
</protein>
<accession>A0AAP3XRC5</accession>
<reference evidence="10 11" key="1">
    <citation type="submission" date="2023-03" db="EMBL/GenBank/DDBJ databases">
        <title>YIM 152171 draft genome.</title>
        <authorList>
            <person name="Yang Z."/>
        </authorList>
    </citation>
    <scope>NUCLEOTIDE SEQUENCE [LARGE SCALE GENOMIC DNA]</scope>
    <source>
        <strain evidence="10 11">YIM 152171</strain>
    </source>
</reference>
<comment type="function">
    <text evidence="2">Catalyzes the epimerization of the C3' and C5'positions of dTDP-6-deoxy-D-xylo-4-hexulose, forming dTDP-6-deoxy-L-lyxo-4-hexulose.</text>
</comment>
<dbReference type="EMBL" id="JARGEQ010000090">
    <property type="protein sequence ID" value="MDF1586505.1"/>
    <property type="molecule type" value="Genomic_DNA"/>
</dbReference>
<dbReference type="GO" id="GO:0008830">
    <property type="term" value="F:dTDP-4-dehydrorhamnose 3,5-epimerase activity"/>
    <property type="evidence" value="ECO:0007669"/>
    <property type="project" value="UniProtKB-EC"/>
</dbReference>
<dbReference type="CDD" id="cd00438">
    <property type="entry name" value="cupin_RmlC"/>
    <property type="match status" value="1"/>
</dbReference>
<dbReference type="SUPFAM" id="SSF51182">
    <property type="entry name" value="RmlC-like cupins"/>
    <property type="match status" value="1"/>
</dbReference>
<evidence type="ECO:0000313" key="11">
    <source>
        <dbReference type="Proteomes" id="UP001301140"/>
    </source>
</evidence>